<keyword evidence="5 18" id="KW-0444">Lipid biosynthesis</keyword>
<dbReference type="Gene3D" id="3.30.70.890">
    <property type="entry name" value="GHMP kinase, C-terminal domain"/>
    <property type="match status" value="1"/>
</dbReference>
<evidence type="ECO:0000256" key="1">
    <source>
        <dbReference type="ARBA" id="ARBA00004496"/>
    </source>
</evidence>
<evidence type="ECO:0000256" key="11">
    <source>
        <dbReference type="ARBA" id="ARBA00022842"/>
    </source>
</evidence>
<feature type="domain" description="GHMP kinase C-terminal" evidence="21">
    <location>
        <begin position="296"/>
        <end position="364"/>
    </location>
</feature>
<evidence type="ECO:0000256" key="5">
    <source>
        <dbReference type="ARBA" id="ARBA00022516"/>
    </source>
</evidence>
<evidence type="ECO:0000256" key="14">
    <source>
        <dbReference type="ARBA" id="ARBA00023098"/>
    </source>
</evidence>
<keyword evidence="6 18" id="KW-0808">Transferase</keyword>
<sequence length="387" mass="43634">MRIHQFKVSAPGKVILFGEHAVVYNKLAVAASLDQRMTLEFAELPDEVAESRQMVEISLPNIDLYLSVHIKKIKDFISLDQYHEPYDYDNLYRLVREFVPTIINRATTEQIQSLEAFFFTMVFVNRNRTVLKPFRVHLDTEFPIGSGLGSSASFVVCFVTCFYYWWKLRKGEARKFIPYDLRHIADMSQMCEKVMHGNPSGIDTSVCTFGSIVKFRSNPYIMEPMAKAPKLKILLVDTQVQRSTKTMVQKVKELQAKHPTIYEPFIASIDGISDAAFQALVPIFRLSDNCEILLKYKELMKLINMNQNILSMLEVSHPALDKICDEAQKHGLAAKLTGAGGGGHAYVLIPPDTSDETISNLSQKLTAEGFKVTPAELGGNGVRVEDV</sequence>
<evidence type="ECO:0000256" key="13">
    <source>
        <dbReference type="ARBA" id="ARBA00023011"/>
    </source>
</evidence>
<proteinExistence type="inferred from homology"/>
<dbReference type="NCBIfam" id="TIGR00549">
    <property type="entry name" value="mevalon_kin"/>
    <property type="match status" value="1"/>
</dbReference>
<comment type="catalytic activity">
    <reaction evidence="18">
        <text>(R)-mevalonate + ATP = (R)-5-phosphomevalonate + ADP + H(+)</text>
        <dbReference type="Rhea" id="RHEA:17065"/>
        <dbReference type="ChEBI" id="CHEBI:15378"/>
        <dbReference type="ChEBI" id="CHEBI:30616"/>
        <dbReference type="ChEBI" id="CHEBI:36464"/>
        <dbReference type="ChEBI" id="CHEBI:58146"/>
        <dbReference type="ChEBI" id="CHEBI:456216"/>
        <dbReference type="EC" id="2.7.1.36"/>
    </reaction>
</comment>
<keyword evidence="15 18" id="KW-1207">Sterol metabolism</keyword>
<keyword evidence="10 18" id="KW-0067">ATP-binding</keyword>
<dbReference type="PRINTS" id="PR00959">
    <property type="entry name" value="MEVGALKINASE"/>
</dbReference>
<dbReference type="SUPFAM" id="SSF54211">
    <property type="entry name" value="Ribosomal protein S5 domain 2-like"/>
    <property type="match status" value="1"/>
</dbReference>
<feature type="transmembrane region" description="Helical" evidence="19">
    <location>
        <begin position="142"/>
        <end position="166"/>
    </location>
</feature>
<dbReference type="AlphaFoldDB" id="E2BLU0"/>
<dbReference type="InterPro" id="IPR036554">
    <property type="entry name" value="GHMP_kinase_C_sf"/>
</dbReference>
<dbReference type="FunFam" id="3.30.70.890:FF:000003">
    <property type="entry name" value="Mevalonate kinase"/>
    <property type="match status" value="1"/>
</dbReference>
<reference evidence="22 23" key="1">
    <citation type="journal article" date="2010" name="Science">
        <title>Genomic comparison of the ants Camponotus floridanus and Harpegnathos saltator.</title>
        <authorList>
            <person name="Bonasio R."/>
            <person name="Zhang G."/>
            <person name="Ye C."/>
            <person name="Mutti N.S."/>
            <person name="Fang X."/>
            <person name="Qin N."/>
            <person name="Donahue G."/>
            <person name="Yang P."/>
            <person name="Li Q."/>
            <person name="Li C."/>
            <person name="Zhang P."/>
            <person name="Huang Z."/>
            <person name="Berger S.L."/>
            <person name="Reinberg D."/>
            <person name="Wang J."/>
            <person name="Liebig J."/>
        </authorList>
    </citation>
    <scope>NUCLEOTIDE SEQUENCE [LARGE SCALE GENOMIC DNA]</scope>
    <source>
        <strain evidence="22 23">R22 G/1</strain>
    </source>
</reference>
<dbReference type="GO" id="GO:0005829">
    <property type="term" value="C:cytosol"/>
    <property type="evidence" value="ECO:0007669"/>
    <property type="project" value="TreeGrafter"/>
</dbReference>
<evidence type="ECO:0000256" key="18">
    <source>
        <dbReference type="RuleBase" id="RU363087"/>
    </source>
</evidence>
<dbReference type="InterPro" id="IPR006204">
    <property type="entry name" value="GHMP_kinase_N_dom"/>
</dbReference>
<evidence type="ECO:0000313" key="22">
    <source>
        <dbReference type="EMBL" id="EFN83424.1"/>
    </source>
</evidence>
<keyword evidence="19" id="KW-0812">Transmembrane</keyword>
<dbReference type="InParanoid" id="E2BLU0"/>
<dbReference type="PANTHER" id="PTHR43290">
    <property type="entry name" value="MEVALONATE KINASE"/>
    <property type="match status" value="1"/>
</dbReference>
<name>E2BLU0_HARSA</name>
<comment type="similarity">
    <text evidence="2 18">Belongs to the GHMP kinase family. Mevalonate kinase subfamily.</text>
</comment>
<evidence type="ECO:0000256" key="9">
    <source>
        <dbReference type="ARBA" id="ARBA00022777"/>
    </source>
</evidence>
<dbReference type="Proteomes" id="UP000008237">
    <property type="component" value="Unassembled WGS sequence"/>
</dbReference>
<evidence type="ECO:0000256" key="3">
    <source>
        <dbReference type="ARBA" id="ARBA00012103"/>
    </source>
</evidence>
<dbReference type="InterPro" id="IPR006205">
    <property type="entry name" value="Mev_gal_kin"/>
</dbReference>
<dbReference type="UniPathway" id="UPA00057">
    <property type="reaction ID" value="UER00098"/>
</dbReference>
<comment type="subcellular location">
    <subcellularLocation>
        <location evidence="1 18">Cytoplasm</location>
    </subcellularLocation>
</comment>
<keyword evidence="19" id="KW-1133">Transmembrane helix</keyword>
<dbReference type="STRING" id="610380.E2BLU0"/>
<evidence type="ECO:0000259" key="21">
    <source>
        <dbReference type="Pfam" id="PF08544"/>
    </source>
</evidence>
<comment type="pathway">
    <text evidence="17 18">Isoprenoid biosynthesis; isopentenyl diphosphate biosynthesis via mevalonate pathway; isopentenyl diphosphate from (R)-mevalonate: step 1/3.</text>
</comment>
<evidence type="ECO:0000256" key="15">
    <source>
        <dbReference type="ARBA" id="ARBA00023166"/>
    </source>
</evidence>
<gene>
    <name evidence="22" type="ORF">EAI_02243</name>
</gene>
<evidence type="ECO:0000256" key="10">
    <source>
        <dbReference type="ARBA" id="ARBA00022840"/>
    </source>
</evidence>
<evidence type="ECO:0000256" key="6">
    <source>
        <dbReference type="ARBA" id="ARBA00022679"/>
    </source>
</evidence>
<dbReference type="Pfam" id="PF00288">
    <property type="entry name" value="GHMP_kinases_N"/>
    <property type="match status" value="1"/>
</dbReference>
<evidence type="ECO:0000259" key="20">
    <source>
        <dbReference type="Pfam" id="PF00288"/>
    </source>
</evidence>
<dbReference type="GO" id="GO:0006695">
    <property type="term" value="P:cholesterol biosynthetic process"/>
    <property type="evidence" value="ECO:0007669"/>
    <property type="project" value="TreeGrafter"/>
</dbReference>
<evidence type="ECO:0000256" key="12">
    <source>
        <dbReference type="ARBA" id="ARBA00022955"/>
    </source>
</evidence>
<keyword evidence="9 18" id="KW-0418">Kinase</keyword>
<evidence type="ECO:0000256" key="4">
    <source>
        <dbReference type="ARBA" id="ARBA00022490"/>
    </source>
</evidence>
<protein>
    <recommendedName>
        <fullName evidence="3 18">Mevalonate kinase</fullName>
        <shortName evidence="18">MK</shortName>
        <ecNumber evidence="3 18">2.7.1.36</ecNumber>
    </recommendedName>
</protein>
<dbReference type="SUPFAM" id="SSF55060">
    <property type="entry name" value="GHMP Kinase, C-terminal domain"/>
    <property type="match status" value="1"/>
</dbReference>
<feature type="domain" description="GHMP kinase N-terminal" evidence="20">
    <location>
        <begin position="129"/>
        <end position="210"/>
    </location>
</feature>
<dbReference type="Pfam" id="PF08544">
    <property type="entry name" value="GHMP_kinases_C"/>
    <property type="match status" value="1"/>
</dbReference>
<dbReference type="GO" id="GO:0004496">
    <property type="term" value="F:mevalonate kinase activity"/>
    <property type="evidence" value="ECO:0007669"/>
    <property type="project" value="UniProtKB-EC"/>
</dbReference>
<dbReference type="Gene3D" id="3.30.230.10">
    <property type="match status" value="1"/>
</dbReference>
<evidence type="ECO:0000256" key="7">
    <source>
        <dbReference type="ARBA" id="ARBA00022723"/>
    </source>
</evidence>
<keyword evidence="7" id="KW-0479">Metal-binding</keyword>
<accession>E2BLU0</accession>
<keyword evidence="8 18" id="KW-0547">Nucleotide-binding</keyword>
<dbReference type="PANTHER" id="PTHR43290:SF2">
    <property type="entry name" value="MEVALONATE KINASE"/>
    <property type="match status" value="1"/>
</dbReference>
<organism evidence="23">
    <name type="scientific">Harpegnathos saltator</name>
    <name type="common">Jerdon's jumping ant</name>
    <dbReference type="NCBI Taxonomy" id="610380"/>
    <lineage>
        <taxon>Eukaryota</taxon>
        <taxon>Metazoa</taxon>
        <taxon>Ecdysozoa</taxon>
        <taxon>Arthropoda</taxon>
        <taxon>Hexapoda</taxon>
        <taxon>Insecta</taxon>
        <taxon>Pterygota</taxon>
        <taxon>Neoptera</taxon>
        <taxon>Endopterygota</taxon>
        <taxon>Hymenoptera</taxon>
        <taxon>Apocrita</taxon>
        <taxon>Aculeata</taxon>
        <taxon>Formicoidea</taxon>
        <taxon>Formicidae</taxon>
        <taxon>Ponerinae</taxon>
        <taxon>Ponerini</taxon>
        <taxon>Harpegnathos</taxon>
    </lineage>
</organism>
<dbReference type="GO" id="GO:0005524">
    <property type="term" value="F:ATP binding"/>
    <property type="evidence" value="ECO:0007669"/>
    <property type="project" value="UniProtKB-KW"/>
</dbReference>
<evidence type="ECO:0000256" key="19">
    <source>
        <dbReference type="SAM" id="Phobius"/>
    </source>
</evidence>
<keyword evidence="12 18" id="KW-0752">Steroid biosynthesis</keyword>
<keyword evidence="14 18" id="KW-0443">Lipid metabolism</keyword>
<evidence type="ECO:0000256" key="2">
    <source>
        <dbReference type="ARBA" id="ARBA00006495"/>
    </source>
</evidence>
<dbReference type="GO" id="GO:0019287">
    <property type="term" value="P:isopentenyl diphosphate biosynthetic process, mevalonate pathway"/>
    <property type="evidence" value="ECO:0007669"/>
    <property type="project" value="UniProtKB-UniPathway"/>
</dbReference>
<dbReference type="InterPro" id="IPR020568">
    <property type="entry name" value="Ribosomal_Su5_D2-typ_SF"/>
</dbReference>
<evidence type="ECO:0000256" key="16">
    <source>
        <dbReference type="ARBA" id="ARBA00023221"/>
    </source>
</evidence>
<dbReference type="OMA" id="LMDFNHG"/>
<keyword evidence="11" id="KW-0460">Magnesium</keyword>
<keyword evidence="4 18" id="KW-0963">Cytoplasm</keyword>
<dbReference type="InterPro" id="IPR013750">
    <property type="entry name" value="GHMP_kinase_C_dom"/>
</dbReference>
<evidence type="ECO:0000256" key="17">
    <source>
        <dbReference type="ARBA" id="ARBA00029438"/>
    </source>
</evidence>
<dbReference type="EMBL" id="GL449036">
    <property type="protein sequence ID" value="EFN83424.1"/>
    <property type="molecule type" value="Genomic_DNA"/>
</dbReference>
<dbReference type="GO" id="GO:0046872">
    <property type="term" value="F:metal ion binding"/>
    <property type="evidence" value="ECO:0007669"/>
    <property type="project" value="UniProtKB-KW"/>
</dbReference>
<keyword evidence="13 18" id="KW-0756">Sterol biosynthesis</keyword>
<dbReference type="FunCoup" id="E2BLU0">
    <property type="interactions" value="1320"/>
</dbReference>
<evidence type="ECO:0000256" key="8">
    <source>
        <dbReference type="ARBA" id="ARBA00022741"/>
    </source>
</evidence>
<dbReference type="OrthoDB" id="4983at2759"/>
<keyword evidence="16 18" id="KW-0753">Steroid metabolism</keyword>
<keyword evidence="19" id="KW-0472">Membrane</keyword>
<keyword evidence="23" id="KW-1185">Reference proteome</keyword>
<evidence type="ECO:0000313" key="23">
    <source>
        <dbReference type="Proteomes" id="UP000008237"/>
    </source>
</evidence>
<dbReference type="InterPro" id="IPR014721">
    <property type="entry name" value="Ribsml_uS5_D2-typ_fold_subgr"/>
</dbReference>
<dbReference type="EC" id="2.7.1.36" evidence="3 18"/>